<dbReference type="VEuPathDB" id="CryptoDB:Cvel_7652"/>
<dbReference type="EMBL" id="CDMZ01003288">
    <property type="protein sequence ID" value="CEM45810.1"/>
    <property type="molecule type" value="Genomic_DNA"/>
</dbReference>
<evidence type="ECO:0000313" key="2">
    <source>
        <dbReference type="EMBL" id="CEM45810.1"/>
    </source>
</evidence>
<protein>
    <submittedName>
        <fullName evidence="2">Uncharacterized protein</fullName>
    </submittedName>
</protein>
<proteinExistence type="predicted"/>
<gene>
    <name evidence="2" type="ORF">Cvel_7652</name>
</gene>
<organism evidence="2">
    <name type="scientific">Chromera velia CCMP2878</name>
    <dbReference type="NCBI Taxonomy" id="1169474"/>
    <lineage>
        <taxon>Eukaryota</taxon>
        <taxon>Sar</taxon>
        <taxon>Alveolata</taxon>
        <taxon>Colpodellida</taxon>
        <taxon>Chromeraceae</taxon>
        <taxon>Chromera</taxon>
    </lineage>
</organism>
<evidence type="ECO:0000256" key="1">
    <source>
        <dbReference type="SAM" id="MobiDB-lite"/>
    </source>
</evidence>
<accession>A0A0G4HNM2</accession>
<reference evidence="2" key="1">
    <citation type="submission" date="2014-11" db="EMBL/GenBank/DDBJ databases">
        <authorList>
            <person name="Otto D Thomas"/>
            <person name="Naeem Raeece"/>
        </authorList>
    </citation>
    <scope>NUCLEOTIDE SEQUENCE</scope>
</reference>
<sequence>MNGGITPFDSAVRNPLPSSSAKDVIWSVGKTAIVTRELDCQSTHPLAVVTPTYDSGFPGPGVKFLSGPSPLTPLFGKKGGHISVEEVAKAGEMFVSGTFVTVVPEPEGALAPDFYAALHIRVHRKTGTSLTDTNGGKESLGEGGDTLQGERVADVVFGVQSPQESLDSFYVSGKDPTQVEVFEGAGPVIFRRPVEVLVKSAGKAVSAGNVMFRHSMDDVVEDVPQTAVDAGGSPLKLREKLWKVQFRLGADGKVSVAAVRRLTYIAFDFDHTLDLSNFADCEMEIDVLGLQGQEKGKRQLILGGLSVESEPCLTSPGTPNVPAPASNGTM</sequence>
<dbReference type="AlphaFoldDB" id="A0A0G4HNM2"/>
<name>A0A0G4HNM2_9ALVE</name>
<feature type="region of interest" description="Disordered" evidence="1">
    <location>
        <begin position="311"/>
        <end position="330"/>
    </location>
</feature>